<dbReference type="Pfam" id="PF00072">
    <property type="entry name" value="Response_reg"/>
    <property type="match status" value="1"/>
</dbReference>
<evidence type="ECO:0000259" key="20">
    <source>
        <dbReference type="PROSITE" id="PS50113"/>
    </source>
</evidence>
<evidence type="ECO:0000256" key="5">
    <source>
        <dbReference type="ARBA" id="ARBA00022553"/>
    </source>
</evidence>
<dbReference type="EC" id="2.7.13.3" evidence="3"/>
<dbReference type="SMART" id="SM00388">
    <property type="entry name" value="HisKA"/>
    <property type="match status" value="1"/>
</dbReference>
<feature type="domain" description="Histidine kinase" evidence="17">
    <location>
        <begin position="305"/>
        <end position="526"/>
    </location>
</feature>
<feature type="domain" description="PAC" evidence="20">
    <location>
        <begin position="207"/>
        <end position="259"/>
    </location>
</feature>
<dbReference type="KEGG" id="cbei:LF65_03463"/>
<dbReference type="FunFam" id="1.10.287.130:FF:000002">
    <property type="entry name" value="Two-component osmosensing histidine kinase"/>
    <property type="match status" value="1"/>
</dbReference>
<dbReference type="Gene3D" id="3.30.450.20">
    <property type="entry name" value="PAS domain"/>
    <property type="match status" value="2"/>
</dbReference>
<evidence type="ECO:0000256" key="11">
    <source>
        <dbReference type="ARBA" id="ARBA00024867"/>
    </source>
</evidence>
<dbReference type="InterPro" id="IPR036097">
    <property type="entry name" value="HisK_dim/P_sf"/>
</dbReference>
<dbReference type="Gene3D" id="3.40.50.2300">
    <property type="match status" value="1"/>
</dbReference>
<evidence type="ECO:0000256" key="9">
    <source>
        <dbReference type="ARBA" id="ARBA00022840"/>
    </source>
</evidence>
<organism evidence="21 22">
    <name type="scientific">Clostridium beijerinckii</name>
    <name type="common">Clostridium MP</name>
    <dbReference type="NCBI Taxonomy" id="1520"/>
    <lineage>
        <taxon>Bacteria</taxon>
        <taxon>Bacillati</taxon>
        <taxon>Bacillota</taxon>
        <taxon>Clostridia</taxon>
        <taxon>Eubacteriales</taxon>
        <taxon>Clostridiaceae</taxon>
        <taxon>Clostridium</taxon>
    </lineage>
</organism>
<dbReference type="CDD" id="cd00082">
    <property type="entry name" value="HisKA"/>
    <property type="match status" value="1"/>
</dbReference>
<sequence length="669" mass="77271">MSSETNENINKKKYNYLQIYEAAIRNANDIIILFSSQGNILEVNRKAVDTYGYTEEELLSKNIFELRNRERIELASMQFEKAKSGDVEFETIHFKSDGTSFPVEVKSIGIEVNNDRFVLSIIRDISNRMKNEAEIRGLASLVENTEDAIIGKTLEGIITSWNIGAEKIYGYKKEEVIGKHISIIIPDEKINDFYEIIKKIKNGERIRGFESKRRKKNGQLIDVSITVSPIYDLEGNLIGASNITRDITENKKVEKELRDKYEEISALYEELIAIEEELRSNYQELEKAKEEADKANKAKSEFLANISHEIRTPMNGIIGIIDLLKVTELNNNQKEYLDMLSNSSRLLLGILNTILDISKIESGKFELTLKPFNMKKTLDRITKELSIACSKKNLEVFYYIDPYINFDLIGDEIRLNQVLINIINNAIKFTEMGQIMFKVRKLNNTNNKLTLEFSVKDTGIGIKEEFKNDIFKKFVQQDMTYTKKYDGTGLGLAISKDIAKLMNGDIWFESIENRGSTFYFTAEFLLNYADDINNDNLNAEDDEIVSSKNKRILLVEDNEINIKITCEMLNRLGYEYEYVYDGKQALEKLKEKTFDLILMDIQMPELNGYDATRIIREKEIKTKEHVNIIAMTAYSMNGDRERCIEIGMDDYISKPFDMNTLKNVILRFI</sequence>
<evidence type="ECO:0000256" key="13">
    <source>
        <dbReference type="ARBA" id="ARBA00068150"/>
    </source>
</evidence>
<evidence type="ECO:0000256" key="15">
    <source>
        <dbReference type="PROSITE-ProRule" id="PRU00169"/>
    </source>
</evidence>
<dbReference type="AlphaFoldDB" id="A0A0B5QCS0"/>
<dbReference type="InterPro" id="IPR000014">
    <property type="entry name" value="PAS"/>
</dbReference>
<dbReference type="InterPro" id="IPR011006">
    <property type="entry name" value="CheY-like_superfamily"/>
</dbReference>
<keyword evidence="7" id="KW-0547">Nucleotide-binding</keyword>
<feature type="domain" description="Response regulatory" evidence="18">
    <location>
        <begin position="551"/>
        <end position="669"/>
    </location>
</feature>
<dbReference type="InterPro" id="IPR003661">
    <property type="entry name" value="HisK_dim/P_dom"/>
</dbReference>
<dbReference type="SMART" id="SM00091">
    <property type="entry name" value="PAS"/>
    <property type="match status" value="2"/>
</dbReference>
<dbReference type="STRING" id="1520.LF65_03463"/>
<keyword evidence="16" id="KW-0175">Coiled coil</keyword>
<dbReference type="PROSITE" id="PS50109">
    <property type="entry name" value="HIS_KIN"/>
    <property type="match status" value="1"/>
</dbReference>
<dbReference type="PROSITE" id="PS50110">
    <property type="entry name" value="RESPONSE_REGULATORY"/>
    <property type="match status" value="1"/>
</dbReference>
<dbReference type="SUPFAM" id="SSF55785">
    <property type="entry name" value="PYP-like sensor domain (PAS domain)"/>
    <property type="match status" value="2"/>
</dbReference>
<dbReference type="NCBIfam" id="TIGR00229">
    <property type="entry name" value="sensory_box"/>
    <property type="match status" value="2"/>
</dbReference>
<dbReference type="Pfam" id="PF02518">
    <property type="entry name" value="HATPase_c"/>
    <property type="match status" value="1"/>
</dbReference>
<dbReference type="GO" id="GO:0005524">
    <property type="term" value="F:ATP binding"/>
    <property type="evidence" value="ECO:0007669"/>
    <property type="project" value="UniProtKB-KW"/>
</dbReference>
<evidence type="ECO:0000256" key="8">
    <source>
        <dbReference type="ARBA" id="ARBA00022777"/>
    </source>
</evidence>
<keyword evidence="9" id="KW-0067">ATP-binding</keyword>
<dbReference type="PRINTS" id="PR00344">
    <property type="entry name" value="BCTRLSENSOR"/>
</dbReference>
<dbReference type="SUPFAM" id="SSF55874">
    <property type="entry name" value="ATPase domain of HSP90 chaperone/DNA topoisomerase II/histidine kinase"/>
    <property type="match status" value="1"/>
</dbReference>
<evidence type="ECO:0000313" key="21">
    <source>
        <dbReference type="EMBL" id="AJH00020.1"/>
    </source>
</evidence>
<evidence type="ECO:0000256" key="2">
    <source>
        <dbReference type="ARBA" id="ARBA00006402"/>
    </source>
</evidence>
<gene>
    <name evidence="21" type="ORF">LF65_03463</name>
</gene>
<dbReference type="CDD" id="cd00130">
    <property type="entry name" value="PAS"/>
    <property type="match status" value="2"/>
</dbReference>
<comment type="function">
    <text evidence="11">May play the central regulatory role in sporulation. It may be an element of the effector pathway responsible for the activation of sporulation genes in response to nutritional stress. Spo0A may act in concert with spo0H (a sigma factor) to control the expression of some genes that are critical to the sporulation process.</text>
</comment>
<dbReference type="Proteomes" id="UP000031866">
    <property type="component" value="Chromosome"/>
</dbReference>
<evidence type="ECO:0000256" key="16">
    <source>
        <dbReference type="SAM" id="Coils"/>
    </source>
</evidence>
<evidence type="ECO:0000256" key="3">
    <source>
        <dbReference type="ARBA" id="ARBA00012438"/>
    </source>
</evidence>
<dbReference type="SUPFAM" id="SSF52172">
    <property type="entry name" value="CheY-like"/>
    <property type="match status" value="1"/>
</dbReference>
<keyword evidence="10" id="KW-0902">Two-component regulatory system</keyword>
<dbReference type="RefSeq" id="WP_041897513.1">
    <property type="nucleotide sequence ID" value="NZ_CP010086.2"/>
</dbReference>
<evidence type="ECO:0000256" key="6">
    <source>
        <dbReference type="ARBA" id="ARBA00022679"/>
    </source>
</evidence>
<evidence type="ECO:0000313" key="22">
    <source>
        <dbReference type="Proteomes" id="UP000031866"/>
    </source>
</evidence>
<keyword evidence="6" id="KW-0808">Transferase</keyword>
<evidence type="ECO:0000256" key="1">
    <source>
        <dbReference type="ARBA" id="ARBA00000085"/>
    </source>
</evidence>
<proteinExistence type="inferred from homology"/>
<dbReference type="Pfam" id="PF13426">
    <property type="entry name" value="PAS_9"/>
    <property type="match status" value="2"/>
</dbReference>
<accession>A0A0B5QCS0</accession>
<comment type="similarity">
    <text evidence="2">In the N-terminal section; belongs to the phytochrome family.</text>
</comment>
<dbReference type="PROSITE" id="PS50112">
    <property type="entry name" value="PAS"/>
    <property type="match status" value="2"/>
</dbReference>
<dbReference type="InterPro" id="IPR001789">
    <property type="entry name" value="Sig_transdc_resp-reg_receiver"/>
</dbReference>
<dbReference type="InterPro" id="IPR036890">
    <property type="entry name" value="HATPase_C_sf"/>
</dbReference>
<evidence type="ECO:0000259" key="17">
    <source>
        <dbReference type="PROSITE" id="PS50109"/>
    </source>
</evidence>
<dbReference type="InterPro" id="IPR035965">
    <property type="entry name" value="PAS-like_dom_sf"/>
</dbReference>
<dbReference type="InterPro" id="IPR000700">
    <property type="entry name" value="PAS-assoc_C"/>
</dbReference>
<dbReference type="EMBL" id="CP010086">
    <property type="protein sequence ID" value="AJH00020.1"/>
    <property type="molecule type" value="Genomic_DNA"/>
</dbReference>
<dbReference type="InterPro" id="IPR004358">
    <property type="entry name" value="Sig_transdc_His_kin-like_C"/>
</dbReference>
<evidence type="ECO:0000256" key="10">
    <source>
        <dbReference type="ARBA" id="ARBA00023012"/>
    </source>
</evidence>
<reference evidence="22" key="1">
    <citation type="submission" date="2014-12" db="EMBL/GenBank/DDBJ databases">
        <title>Genome sequence of Clostridium beijerinckii strain 59B.</title>
        <authorList>
            <person name="Little G.T."/>
            <person name="Minton N.P."/>
        </authorList>
    </citation>
    <scope>NUCLEOTIDE SEQUENCE [LARGE SCALE GENOMIC DNA]</scope>
    <source>
        <strain evidence="22">59B</strain>
    </source>
</reference>
<dbReference type="Gene3D" id="3.30.565.10">
    <property type="entry name" value="Histidine kinase-like ATPase, C-terminal domain"/>
    <property type="match status" value="1"/>
</dbReference>
<dbReference type="InterPro" id="IPR003594">
    <property type="entry name" value="HATPase_dom"/>
</dbReference>
<dbReference type="CDD" id="cd16922">
    <property type="entry name" value="HATPase_EvgS-ArcB-TorS-like"/>
    <property type="match status" value="1"/>
</dbReference>
<dbReference type="Gene3D" id="1.10.287.130">
    <property type="match status" value="1"/>
</dbReference>
<comment type="subunit">
    <text evidence="12">At low DSF concentrations, interacts with RpfF.</text>
</comment>
<evidence type="ECO:0000256" key="4">
    <source>
        <dbReference type="ARBA" id="ARBA00018672"/>
    </source>
</evidence>
<evidence type="ECO:0000256" key="14">
    <source>
        <dbReference type="ARBA" id="ARBA00074306"/>
    </source>
</evidence>
<keyword evidence="8 21" id="KW-0418">Kinase</keyword>
<dbReference type="OrthoDB" id="9790669at2"/>
<dbReference type="PANTHER" id="PTHR45339">
    <property type="entry name" value="HYBRID SIGNAL TRANSDUCTION HISTIDINE KINASE J"/>
    <property type="match status" value="1"/>
</dbReference>
<dbReference type="PROSITE" id="PS50113">
    <property type="entry name" value="PAC"/>
    <property type="match status" value="1"/>
</dbReference>
<name>A0A0B5QCS0_CLOBE</name>
<feature type="modified residue" description="4-aspartylphosphate" evidence="15">
    <location>
        <position position="600"/>
    </location>
</feature>
<dbReference type="PANTHER" id="PTHR45339:SF1">
    <property type="entry name" value="HYBRID SIGNAL TRANSDUCTION HISTIDINE KINASE J"/>
    <property type="match status" value="1"/>
</dbReference>
<evidence type="ECO:0000256" key="12">
    <source>
        <dbReference type="ARBA" id="ARBA00064003"/>
    </source>
</evidence>
<protein>
    <recommendedName>
        <fullName evidence="14">Circadian input-output histidine kinase CikA</fullName>
        <ecNumber evidence="3">2.7.13.3</ecNumber>
    </recommendedName>
    <alternativeName>
        <fullName evidence="13">Sensory/regulatory protein RpfC</fullName>
    </alternativeName>
    <alternativeName>
        <fullName evidence="4">Stage 0 sporulation protein A homolog</fullName>
    </alternativeName>
</protein>
<dbReference type="Pfam" id="PF00512">
    <property type="entry name" value="HisKA"/>
    <property type="match status" value="1"/>
</dbReference>
<feature type="domain" description="PAS" evidence="19">
    <location>
        <begin position="134"/>
        <end position="204"/>
    </location>
</feature>
<evidence type="ECO:0000256" key="7">
    <source>
        <dbReference type="ARBA" id="ARBA00022741"/>
    </source>
</evidence>
<dbReference type="SMART" id="SM00448">
    <property type="entry name" value="REC"/>
    <property type="match status" value="1"/>
</dbReference>
<keyword evidence="5 15" id="KW-0597">Phosphoprotein</keyword>
<feature type="domain" description="PAS" evidence="19">
    <location>
        <begin position="16"/>
        <end position="86"/>
    </location>
</feature>
<feature type="coiled-coil region" evidence="16">
    <location>
        <begin position="250"/>
        <end position="305"/>
    </location>
</feature>
<dbReference type="SMART" id="SM00086">
    <property type="entry name" value="PAC"/>
    <property type="match status" value="2"/>
</dbReference>
<dbReference type="FunFam" id="3.30.565.10:FF:000010">
    <property type="entry name" value="Sensor histidine kinase RcsC"/>
    <property type="match status" value="1"/>
</dbReference>
<dbReference type="GO" id="GO:0000155">
    <property type="term" value="F:phosphorelay sensor kinase activity"/>
    <property type="evidence" value="ECO:0007669"/>
    <property type="project" value="InterPro"/>
</dbReference>
<dbReference type="SMART" id="SM00387">
    <property type="entry name" value="HATPase_c"/>
    <property type="match status" value="1"/>
</dbReference>
<comment type="catalytic activity">
    <reaction evidence="1">
        <text>ATP + protein L-histidine = ADP + protein N-phospho-L-histidine.</text>
        <dbReference type="EC" id="2.7.13.3"/>
    </reaction>
</comment>
<dbReference type="InterPro" id="IPR001610">
    <property type="entry name" value="PAC"/>
</dbReference>
<evidence type="ECO:0000259" key="18">
    <source>
        <dbReference type="PROSITE" id="PS50110"/>
    </source>
</evidence>
<dbReference type="CDD" id="cd17546">
    <property type="entry name" value="REC_hyHK_CKI1_RcsC-like"/>
    <property type="match status" value="1"/>
</dbReference>
<dbReference type="InterPro" id="IPR005467">
    <property type="entry name" value="His_kinase_dom"/>
</dbReference>
<dbReference type="SUPFAM" id="SSF47384">
    <property type="entry name" value="Homodimeric domain of signal transducing histidine kinase"/>
    <property type="match status" value="1"/>
</dbReference>
<evidence type="ECO:0000259" key="19">
    <source>
        <dbReference type="PROSITE" id="PS50112"/>
    </source>
</evidence>